<evidence type="ECO:0000313" key="3">
    <source>
        <dbReference type="EMBL" id="CAB4170415.1"/>
    </source>
</evidence>
<evidence type="ECO:0000313" key="4">
    <source>
        <dbReference type="EMBL" id="CAB4176876.1"/>
    </source>
</evidence>
<dbReference type="EMBL" id="LR796858">
    <property type="protein sequence ID" value="CAB4170415.1"/>
    <property type="molecule type" value="Genomic_DNA"/>
</dbReference>
<feature type="compositionally biased region" description="Low complexity" evidence="1">
    <location>
        <begin position="534"/>
        <end position="557"/>
    </location>
</feature>
<sequence length="637" mass="68137">MAKKQDLTSKGFEEALKRQVAAGDKVSALQMQMLKHLRSLEQEAIKQTAEIKKHTAVLETNDKILIKNSEIDKKVQIVQTLESIKTEHDEVAIEKVLRSGLLDKTGNGVNANIIKLAKAIDNIKLGGNAKDTSVLDQQSGRREFKSFGQRWGGVKAGISDFLTPRGFLDKTGIVKRGTGGLFSESLDASEAASKKAQARLATGEVGSFKQFKSDATREQQLMRELGDLDRSIGKKKKEGHLTDEQIAKLPESEARLKLVPEFKKVMPKTGDTNAFGTQDLTETQIEDNAATASYRKEEIDLLKEIALNTKGGAGGGKGGAAAGGLPGLPGMGGPSLSDLAIPAAAGTMPWWKKGFNLAKKGAVTGLKVIKKATPLALAGWAGDYVGGKFGLGKDDDGNDLKVDEKQDDSNWDKMNPAHKAFSALDRGVVKAFGAIGLDNLSNQLDADRVKGETETAKKNDALDKILHPVVKAPMTEIAMTELAGTNVSKGTPLNQAQMDAVDLQIKTGKADLSKIYPAWLLSQYTRQKNGDVSTPTAPTAPTARTETPVTAAAPTSTIPPNVQLAPVTIASDFNNASQDLVNLQRARDVAPSPAAPIITTVNNNTNQIKNSIITSPVRNPDNSLNRYYQSRYGTAGP</sequence>
<gene>
    <name evidence="5" type="ORF">UFOVP1666_29</name>
    <name evidence="2" type="ORF">UFOVP867_182</name>
    <name evidence="3" type="ORF">UFOVP913_16</name>
    <name evidence="4" type="ORF">UFOVP993_69</name>
</gene>
<feature type="region of interest" description="Disordered" evidence="1">
    <location>
        <begin position="527"/>
        <end position="557"/>
    </location>
</feature>
<feature type="region of interest" description="Disordered" evidence="1">
    <location>
        <begin position="615"/>
        <end position="637"/>
    </location>
</feature>
<evidence type="ECO:0000256" key="1">
    <source>
        <dbReference type="SAM" id="MobiDB-lite"/>
    </source>
</evidence>
<accession>A0A6J5Q3H2</accession>
<organism evidence="4">
    <name type="scientific">uncultured Caudovirales phage</name>
    <dbReference type="NCBI Taxonomy" id="2100421"/>
    <lineage>
        <taxon>Viruses</taxon>
        <taxon>Duplodnaviria</taxon>
        <taxon>Heunggongvirae</taxon>
        <taxon>Uroviricota</taxon>
        <taxon>Caudoviricetes</taxon>
        <taxon>Peduoviridae</taxon>
        <taxon>Maltschvirus</taxon>
        <taxon>Maltschvirus maltsch</taxon>
    </lineage>
</organism>
<feature type="compositionally biased region" description="Polar residues" evidence="1">
    <location>
        <begin position="616"/>
        <end position="637"/>
    </location>
</feature>
<dbReference type="EMBL" id="LR796815">
    <property type="protein sequence ID" value="CAB4168146.1"/>
    <property type="molecule type" value="Genomic_DNA"/>
</dbReference>
<reference evidence="4" key="1">
    <citation type="submission" date="2020-05" db="EMBL/GenBank/DDBJ databases">
        <authorList>
            <person name="Chiriac C."/>
            <person name="Salcher M."/>
            <person name="Ghai R."/>
            <person name="Kavagutti S V."/>
        </authorList>
    </citation>
    <scope>NUCLEOTIDE SEQUENCE</scope>
</reference>
<evidence type="ECO:0000313" key="2">
    <source>
        <dbReference type="EMBL" id="CAB4168146.1"/>
    </source>
</evidence>
<protein>
    <submittedName>
        <fullName evidence="4">Uncharacterized protein</fullName>
    </submittedName>
</protein>
<dbReference type="EMBL" id="LR797534">
    <property type="protein sequence ID" value="CAB4222965.1"/>
    <property type="molecule type" value="Genomic_DNA"/>
</dbReference>
<evidence type="ECO:0000313" key="5">
    <source>
        <dbReference type="EMBL" id="CAB4222965.1"/>
    </source>
</evidence>
<proteinExistence type="predicted"/>
<name>A0A6J5Q3H2_9CAUD</name>
<dbReference type="EMBL" id="LR796944">
    <property type="protein sequence ID" value="CAB4176876.1"/>
    <property type="molecule type" value="Genomic_DNA"/>
</dbReference>